<reference evidence="1 4" key="1">
    <citation type="submission" date="2019-04" db="EMBL/GenBank/DDBJ databases">
        <authorList>
            <consortium name="NARMS: The National Antimicrobial Resistance Monitoring System"/>
        </authorList>
    </citation>
    <scope>NUCLEOTIDE SEQUENCE [LARGE SCALE GENOMIC DNA]</scope>
    <source>
        <strain evidence="1 4">FSIS11919500</strain>
    </source>
</reference>
<accession>A0A168S184</accession>
<dbReference type="RefSeq" id="WP_061351714.1">
    <property type="nucleotide sequence ID" value="NZ_BIDS01000015.1"/>
</dbReference>
<dbReference type="AlphaFoldDB" id="A0A168S184"/>
<sequence length="104" mass="12219">MNEIKEMPVERDAYGCWTHPEYEKFCDGREYISTEEFNAWMKVNNLQWTIRAMDEDDFNPDADGPDIAAWEPERPEGEGWFIGSIHDTEDGPVCIWLRNCEVTQ</sequence>
<protein>
    <submittedName>
        <fullName evidence="1">Uncharacterized protein</fullName>
    </submittedName>
</protein>
<dbReference type="EMBL" id="AASEPP010000103">
    <property type="protein sequence ID" value="EFC2249490.1"/>
    <property type="molecule type" value="Genomic_DNA"/>
</dbReference>
<dbReference type="Proteomes" id="UP000514533">
    <property type="component" value="Chromosome"/>
</dbReference>
<name>A0A168S184_ECOLX</name>
<organism evidence="1 4">
    <name type="scientific">Escherichia coli</name>
    <dbReference type="NCBI Taxonomy" id="562"/>
    <lineage>
        <taxon>Bacteria</taxon>
        <taxon>Pseudomonadati</taxon>
        <taxon>Pseudomonadota</taxon>
        <taxon>Gammaproteobacteria</taxon>
        <taxon>Enterobacterales</taxon>
        <taxon>Enterobacteriaceae</taxon>
        <taxon>Escherichia</taxon>
    </lineage>
</organism>
<gene>
    <name evidence="1" type="ORF">E5H86_27850</name>
    <name evidence="2" type="ORF">HVV39_21870</name>
</gene>
<evidence type="ECO:0000313" key="4">
    <source>
        <dbReference type="Proteomes" id="UP000531916"/>
    </source>
</evidence>
<proteinExistence type="predicted"/>
<evidence type="ECO:0000313" key="3">
    <source>
        <dbReference type="Proteomes" id="UP000514533"/>
    </source>
</evidence>
<evidence type="ECO:0000313" key="2">
    <source>
        <dbReference type="EMBL" id="QMS40468.1"/>
    </source>
</evidence>
<dbReference type="EMBL" id="CP055981">
    <property type="protein sequence ID" value="QMS40468.1"/>
    <property type="molecule type" value="Genomic_DNA"/>
</dbReference>
<evidence type="ECO:0000313" key="1">
    <source>
        <dbReference type="EMBL" id="EFC2249490.1"/>
    </source>
</evidence>
<dbReference type="Proteomes" id="UP000531916">
    <property type="component" value="Unassembled WGS sequence"/>
</dbReference>
<reference evidence="2 3" key="2">
    <citation type="submission" date="2020-06" db="EMBL/GenBank/DDBJ databases">
        <title>REHAB project genomes.</title>
        <authorList>
            <person name="Shaw L.P."/>
        </authorList>
    </citation>
    <scope>NUCLEOTIDE SEQUENCE [LARGE SCALE GENOMIC DNA]</scope>
    <source>
        <strain evidence="2 3">RHB01-C20</strain>
    </source>
</reference>